<name>A0ABN7B0P6_9HEMI</name>
<dbReference type="EMBL" id="AP028916">
    <property type="protein sequence ID" value="BES97803.1"/>
    <property type="molecule type" value="Genomic_DNA"/>
</dbReference>
<evidence type="ECO:0000313" key="2">
    <source>
        <dbReference type="EMBL" id="BES97803.1"/>
    </source>
</evidence>
<feature type="region of interest" description="Disordered" evidence="1">
    <location>
        <begin position="85"/>
        <end position="113"/>
    </location>
</feature>
<organism evidence="2 3">
    <name type="scientific">Nesidiocoris tenuis</name>
    <dbReference type="NCBI Taxonomy" id="355587"/>
    <lineage>
        <taxon>Eukaryota</taxon>
        <taxon>Metazoa</taxon>
        <taxon>Ecdysozoa</taxon>
        <taxon>Arthropoda</taxon>
        <taxon>Hexapoda</taxon>
        <taxon>Insecta</taxon>
        <taxon>Pterygota</taxon>
        <taxon>Neoptera</taxon>
        <taxon>Paraneoptera</taxon>
        <taxon>Hemiptera</taxon>
        <taxon>Heteroptera</taxon>
        <taxon>Panheteroptera</taxon>
        <taxon>Cimicomorpha</taxon>
        <taxon>Miridae</taxon>
        <taxon>Dicyphina</taxon>
        <taxon>Nesidiocoris</taxon>
    </lineage>
</organism>
<evidence type="ECO:0000313" key="3">
    <source>
        <dbReference type="Proteomes" id="UP001307889"/>
    </source>
</evidence>
<evidence type="ECO:0000256" key="1">
    <source>
        <dbReference type="SAM" id="MobiDB-lite"/>
    </source>
</evidence>
<sequence>MKSTYSIVPLIRRPIAGDACAAVFEKRSADTLRALDRSRDACLVKDGAAGQGVDSSFKITNQVTAVEASAARIAFTASPYSLTYRPRRPRPTMASSHARHKILANSGDRLSSL</sequence>
<proteinExistence type="predicted"/>
<reference evidence="2 3" key="1">
    <citation type="submission" date="2023-09" db="EMBL/GenBank/DDBJ databases">
        <title>Nesidiocoris tenuis whole genome shotgun sequence.</title>
        <authorList>
            <person name="Shibata T."/>
            <person name="Shimoda M."/>
            <person name="Kobayashi T."/>
            <person name="Uehara T."/>
        </authorList>
    </citation>
    <scope>NUCLEOTIDE SEQUENCE [LARGE SCALE GENOMIC DNA]</scope>
    <source>
        <strain evidence="2 3">Japan</strain>
    </source>
</reference>
<accession>A0ABN7B0P6</accession>
<gene>
    <name evidence="2" type="ORF">NTJ_10617</name>
</gene>
<dbReference type="Proteomes" id="UP001307889">
    <property type="component" value="Chromosome 8"/>
</dbReference>
<keyword evidence="3" id="KW-1185">Reference proteome</keyword>
<protein>
    <submittedName>
        <fullName evidence="2">Uncharacterized protein</fullName>
    </submittedName>
</protein>